<name>A0A1B7LBW7_9FIRM</name>
<gene>
    <name evidence="1" type="ORF">A6M21_00980</name>
</gene>
<proteinExistence type="predicted"/>
<dbReference type="Proteomes" id="UP000078532">
    <property type="component" value="Unassembled WGS sequence"/>
</dbReference>
<dbReference type="EMBL" id="LYVF01000184">
    <property type="protein sequence ID" value="OAT80212.1"/>
    <property type="molecule type" value="Genomic_DNA"/>
</dbReference>
<dbReference type="STRING" id="1838280.A6M21_00980"/>
<protein>
    <submittedName>
        <fullName evidence="1">Uncharacterized protein</fullName>
    </submittedName>
</protein>
<dbReference type="AlphaFoldDB" id="A0A1B7LBW7"/>
<evidence type="ECO:0000313" key="2">
    <source>
        <dbReference type="Proteomes" id="UP000078532"/>
    </source>
</evidence>
<evidence type="ECO:0000313" key="1">
    <source>
        <dbReference type="EMBL" id="OAT80212.1"/>
    </source>
</evidence>
<keyword evidence="2" id="KW-1185">Reference proteome</keyword>
<accession>A0A1B7LBW7</accession>
<reference evidence="1 2" key="1">
    <citation type="submission" date="2016-04" db="EMBL/GenBank/DDBJ databases">
        <authorList>
            <person name="Evans L.H."/>
            <person name="Alamgir A."/>
            <person name="Owens N."/>
            <person name="Weber N.D."/>
            <person name="Virtaneva K."/>
            <person name="Barbian K."/>
            <person name="Babar A."/>
            <person name="Rosenke K."/>
        </authorList>
    </citation>
    <scope>NUCLEOTIDE SEQUENCE [LARGE SCALE GENOMIC DNA]</scope>
    <source>
        <strain evidence="1 2">LMa1</strain>
    </source>
</reference>
<organism evidence="1 2">
    <name type="scientific">Desulfotomaculum copahuensis</name>
    <dbReference type="NCBI Taxonomy" id="1838280"/>
    <lineage>
        <taxon>Bacteria</taxon>
        <taxon>Bacillati</taxon>
        <taxon>Bacillota</taxon>
        <taxon>Clostridia</taxon>
        <taxon>Eubacteriales</taxon>
        <taxon>Desulfotomaculaceae</taxon>
        <taxon>Desulfotomaculum</taxon>
    </lineage>
</organism>
<comment type="caution">
    <text evidence="1">The sequence shown here is derived from an EMBL/GenBank/DDBJ whole genome shotgun (WGS) entry which is preliminary data.</text>
</comment>
<sequence>MIVTGRHPVRCTAPPGGEPVLPDDAAKGISLCATGEPPESGLHLHLPGACKPAGEYFRREGALPGEQVE</sequence>